<dbReference type="PANTHER" id="PTHR43244">
    <property type="match status" value="1"/>
</dbReference>
<reference evidence="3" key="1">
    <citation type="submission" date="2021-04" db="EMBL/GenBank/DDBJ databases">
        <title>Pseudonocardia sp. nov., isolated from sandy soil of mangrove forest.</title>
        <authorList>
            <person name="Zan Z."/>
            <person name="Huang R."/>
            <person name="Liu W."/>
        </authorList>
    </citation>
    <scope>NUCLEOTIDE SEQUENCE</scope>
    <source>
        <strain evidence="3">S2-4</strain>
    </source>
</reference>
<evidence type="ECO:0000313" key="4">
    <source>
        <dbReference type="Proteomes" id="UP001165283"/>
    </source>
</evidence>
<sequence length="308" mass="31757">MGGDRLGMRWGLAGGTTIASVAEARRVARYADAAGFDGLWISHATAVDPVVALACVADDIANLAEVGTSVVPLYGRHPIGLAQLARTAQSALGGRFTLGIGAASRGAVATTMGLGWEHPLAFTREFIDGLQPLLAGRPVDLDGAQLSAHVALTIDAPATPILLAALGPRMLELAGRRVHGTSVGQCGPRTIATHIAPAIRAAAAAAGRPDPRIMALVRICVTDEPAPAYELARATASRYRQVPSYAAVQDREGLADPAELHLIGSWERVLDGLAAYGAAGATDLRLEVAAPDEASREATREALAAHLG</sequence>
<dbReference type="InterPro" id="IPR011251">
    <property type="entry name" value="Luciferase-like_dom"/>
</dbReference>
<dbReference type="NCBIfam" id="TIGR03564">
    <property type="entry name" value="F420_MSMEG_4879"/>
    <property type="match status" value="1"/>
</dbReference>
<dbReference type="Gene3D" id="3.20.20.30">
    <property type="entry name" value="Luciferase-like domain"/>
    <property type="match status" value="1"/>
</dbReference>
<evidence type="ECO:0000313" key="3">
    <source>
        <dbReference type="EMBL" id="MCO1656147.1"/>
    </source>
</evidence>
<accession>A0ABT0ZZG8</accession>
<dbReference type="SUPFAM" id="SSF51679">
    <property type="entry name" value="Bacterial luciferase-like"/>
    <property type="match status" value="1"/>
</dbReference>
<dbReference type="PANTHER" id="PTHR43244:SF1">
    <property type="entry name" value="5,10-METHYLENETETRAHYDROMETHANOPTERIN REDUCTASE"/>
    <property type="match status" value="1"/>
</dbReference>
<dbReference type="Pfam" id="PF00296">
    <property type="entry name" value="Bac_luciferase"/>
    <property type="match status" value="1"/>
</dbReference>
<proteinExistence type="predicted"/>
<dbReference type="Proteomes" id="UP001165283">
    <property type="component" value="Unassembled WGS sequence"/>
</dbReference>
<dbReference type="GO" id="GO:0016491">
    <property type="term" value="F:oxidoreductase activity"/>
    <property type="evidence" value="ECO:0007669"/>
    <property type="project" value="UniProtKB-KW"/>
</dbReference>
<feature type="domain" description="Luciferase-like" evidence="2">
    <location>
        <begin position="16"/>
        <end position="282"/>
    </location>
</feature>
<dbReference type="InterPro" id="IPR019910">
    <property type="entry name" value="Lucif-like_OxRdtase_MSMEG_4879"/>
</dbReference>
<keyword evidence="4" id="KW-1185">Reference proteome</keyword>
<comment type="caution">
    <text evidence="3">The sequence shown here is derived from an EMBL/GenBank/DDBJ whole genome shotgun (WGS) entry which is preliminary data.</text>
</comment>
<gene>
    <name evidence="3" type="ORF">KDL28_13895</name>
</gene>
<dbReference type="EC" id="1.-.-.-" evidence="3"/>
<protein>
    <submittedName>
        <fullName evidence="3">TIGR03564 family F420-dependent LLM class oxidoreductase</fullName>
        <ecNumber evidence="3">1.-.-.-</ecNumber>
    </submittedName>
</protein>
<organism evidence="3 4">
    <name type="scientific">Pseudonocardia humida</name>
    <dbReference type="NCBI Taxonomy" id="2800819"/>
    <lineage>
        <taxon>Bacteria</taxon>
        <taxon>Bacillati</taxon>
        <taxon>Actinomycetota</taxon>
        <taxon>Actinomycetes</taxon>
        <taxon>Pseudonocardiales</taxon>
        <taxon>Pseudonocardiaceae</taxon>
        <taxon>Pseudonocardia</taxon>
    </lineage>
</organism>
<dbReference type="RefSeq" id="WP_252438597.1">
    <property type="nucleotide sequence ID" value="NZ_JAGSOV010000032.1"/>
</dbReference>
<dbReference type="EMBL" id="JAGSOV010000032">
    <property type="protein sequence ID" value="MCO1656147.1"/>
    <property type="molecule type" value="Genomic_DNA"/>
</dbReference>
<dbReference type="InterPro" id="IPR036661">
    <property type="entry name" value="Luciferase-like_sf"/>
</dbReference>
<keyword evidence="1 3" id="KW-0560">Oxidoreductase</keyword>
<evidence type="ECO:0000256" key="1">
    <source>
        <dbReference type="ARBA" id="ARBA00023002"/>
    </source>
</evidence>
<dbReference type="InterPro" id="IPR050564">
    <property type="entry name" value="F420-G6PD/mer"/>
</dbReference>
<name>A0ABT0ZZG8_9PSEU</name>
<evidence type="ECO:0000259" key="2">
    <source>
        <dbReference type="Pfam" id="PF00296"/>
    </source>
</evidence>